<evidence type="ECO:0000259" key="6">
    <source>
        <dbReference type="Pfam" id="PF25390"/>
    </source>
</evidence>
<dbReference type="NCBIfam" id="TIGR04183">
    <property type="entry name" value="Por_Secre_tail"/>
    <property type="match status" value="1"/>
</dbReference>
<dbReference type="PROSITE" id="PS00626">
    <property type="entry name" value="RCC1_2"/>
    <property type="match status" value="2"/>
</dbReference>
<gene>
    <name evidence="7" type="ORF">OJ995_08055</name>
</gene>
<dbReference type="Gene3D" id="2.130.10.30">
    <property type="entry name" value="Regulator of chromosome condensation 1/beta-lactamase-inhibitor protein II"/>
    <property type="match status" value="1"/>
</dbReference>
<evidence type="ECO:0000256" key="4">
    <source>
        <dbReference type="SAM" id="SignalP"/>
    </source>
</evidence>
<dbReference type="RefSeq" id="WP_264368947.1">
    <property type="nucleotide sequence ID" value="NZ_JAPCIO010000004.1"/>
</dbReference>
<feature type="signal peptide" evidence="4">
    <location>
        <begin position="1"/>
        <end position="23"/>
    </location>
</feature>
<dbReference type="SUPFAM" id="SSF50985">
    <property type="entry name" value="RCC1/BLIP-II"/>
    <property type="match status" value="2"/>
</dbReference>
<protein>
    <submittedName>
        <fullName evidence="7">T9SS type A sorting domain-containing protein</fullName>
    </submittedName>
</protein>
<feature type="domain" description="RCC1-like" evidence="6">
    <location>
        <begin position="119"/>
        <end position="386"/>
    </location>
</feature>
<proteinExistence type="predicted"/>
<dbReference type="InterPro" id="IPR000408">
    <property type="entry name" value="Reg_chr_condens"/>
</dbReference>
<evidence type="ECO:0000313" key="8">
    <source>
        <dbReference type="Proteomes" id="UP001165677"/>
    </source>
</evidence>
<feature type="domain" description="Secretion system C-terminal sorting" evidence="5">
    <location>
        <begin position="526"/>
        <end position="585"/>
    </location>
</feature>
<name>A0ABT3EHV3_9FLAO</name>
<evidence type="ECO:0000313" key="7">
    <source>
        <dbReference type="EMBL" id="MCW1148170.1"/>
    </source>
</evidence>
<keyword evidence="8" id="KW-1185">Reference proteome</keyword>
<dbReference type="Pfam" id="PF25390">
    <property type="entry name" value="WD40_RLD"/>
    <property type="match status" value="1"/>
</dbReference>
<dbReference type="Gene3D" id="2.60.40.1220">
    <property type="match status" value="1"/>
</dbReference>
<dbReference type="InterPro" id="IPR058923">
    <property type="entry name" value="RCC1-like_dom"/>
</dbReference>
<accession>A0ABT3EHV3</accession>
<feature type="chain" id="PRO_5045878670" evidence="4">
    <location>
        <begin position="24"/>
        <end position="593"/>
    </location>
</feature>
<dbReference type="PRINTS" id="PR00633">
    <property type="entry name" value="RCCNDNSATION"/>
</dbReference>
<reference evidence="7" key="1">
    <citation type="submission" date="2022-10" db="EMBL/GenBank/DDBJ databases">
        <title>Flavobacterium sp. nov., a bacterium isolated from lake sediment.</title>
        <authorList>
            <person name="Qu J.-H."/>
        </authorList>
    </citation>
    <scope>NUCLEOTIDE SEQUENCE</scope>
    <source>
        <strain evidence="7">TH16-21</strain>
    </source>
</reference>
<comment type="caution">
    <text evidence="7">The sequence shown here is derived from an EMBL/GenBank/DDBJ whole genome shotgun (WGS) entry which is preliminary data.</text>
</comment>
<sequence length="593" mass="63099">MKTRLLFLCFVFFQISVFSQCWNKISAGYQHTLAIKQDGTLWAWGRNTESQLGDGTIVNKSTPTQIGTDNNWVMVSASFRHSVALKSNGTLWVWGTGTLGTQSTPGQIILSVPTQIGTDTNWSFIETSDGATFAIKTNGTLWSWGFDNFGKLGKGGVGNSNIPEQVGTATNWVTVSSSNTHTIGVRSNGTLWVWGSGADGKLGLSSFTNYSAPVQLGTDTNWSKVSTGVDHSVAIKTNGTLWSWGKNDVGQLGSGSLASPIILPIQIGLDTSWSRIDAGDFHNIALKTNGTLWTWGNNFRGQLGNGNTTLSTSPVQRGVVSTWETIAAGYEHSMGLQTDKSLNTWGYNIDGRLGDGTTTNRLTPTLVNGLSVTPTFAAVSPICSGATLSALPTTSTNGIAGTWSPALNNTATTTYTFTPSAGQCATTQTLTITVNSVQTPSGNVTQTFVQGATLANISVNPTTVIWFASESDAISDTNPLSSGTLLTNNSTYYAVNVVGGCRSIAFAITVAVTLSGDDFNSTSFIVYPNPVRDILNIETALEVQSVEIYNIQGQKIMSSNQKQINVADLSVGIYIIRIQDTDNAMATIKFVKQ</sequence>
<dbReference type="InterPro" id="IPR014755">
    <property type="entry name" value="Cu-Rt/internalin_Ig-like"/>
</dbReference>
<dbReference type="Pfam" id="PF00415">
    <property type="entry name" value="RCC1"/>
    <property type="match status" value="1"/>
</dbReference>
<dbReference type="InterPro" id="IPR051553">
    <property type="entry name" value="Ran_GTPase-activating"/>
</dbReference>
<dbReference type="EMBL" id="JAPCIO010000004">
    <property type="protein sequence ID" value="MCW1148170.1"/>
    <property type="molecule type" value="Genomic_DNA"/>
</dbReference>
<evidence type="ECO:0000256" key="3">
    <source>
        <dbReference type="ARBA" id="ARBA00022737"/>
    </source>
</evidence>
<dbReference type="InterPro" id="IPR009091">
    <property type="entry name" value="RCC1/BLIP-II"/>
</dbReference>
<dbReference type="PANTHER" id="PTHR45982:SF1">
    <property type="entry name" value="REGULATOR OF CHROMOSOME CONDENSATION"/>
    <property type="match status" value="1"/>
</dbReference>
<dbReference type="PANTHER" id="PTHR45982">
    <property type="entry name" value="REGULATOR OF CHROMOSOME CONDENSATION"/>
    <property type="match status" value="1"/>
</dbReference>
<evidence type="ECO:0000256" key="1">
    <source>
        <dbReference type="ARBA" id="ARBA00022658"/>
    </source>
</evidence>
<dbReference type="InterPro" id="IPR026444">
    <property type="entry name" value="Secre_tail"/>
</dbReference>
<organism evidence="7 8">
    <name type="scientific">Flavobacterium lacisediminis</name>
    <dbReference type="NCBI Taxonomy" id="2989705"/>
    <lineage>
        <taxon>Bacteria</taxon>
        <taxon>Pseudomonadati</taxon>
        <taxon>Bacteroidota</taxon>
        <taxon>Flavobacteriia</taxon>
        <taxon>Flavobacteriales</taxon>
        <taxon>Flavobacteriaceae</taxon>
        <taxon>Flavobacterium</taxon>
    </lineage>
</organism>
<keyword evidence="1" id="KW-0344">Guanine-nucleotide releasing factor</keyword>
<dbReference type="Pfam" id="PF18962">
    <property type="entry name" value="Por_Secre_tail"/>
    <property type="match status" value="1"/>
</dbReference>
<dbReference type="PROSITE" id="PS50012">
    <property type="entry name" value="RCC1_3"/>
    <property type="match status" value="6"/>
</dbReference>
<keyword evidence="3" id="KW-0677">Repeat</keyword>
<dbReference type="Proteomes" id="UP001165677">
    <property type="component" value="Unassembled WGS sequence"/>
</dbReference>
<evidence type="ECO:0000256" key="2">
    <source>
        <dbReference type="ARBA" id="ARBA00022729"/>
    </source>
</evidence>
<keyword evidence="2 4" id="KW-0732">Signal</keyword>
<evidence type="ECO:0000259" key="5">
    <source>
        <dbReference type="Pfam" id="PF18962"/>
    </source>
</evidence>